<dbReference type="EMBL" id="JFHD01000028">
    <property type="protein sequence ID" value="KDR27108.1"/>
    <property type="molecule type" value="Genomic_DNA"/>
</dbReference>
<dbReference type="Proteomes" id="UP000027451">
    <property type="component" value="Unassembled WGS sequence"/>
</dbReference>
<sequence>MPVLSLMAGASAAWAQTLPKQGNIEATYTASGADVRNISVSGDDAVYLFESTLLMTNNKSPLMQNVTARCVEAGFSAGTATGYCVYSDKDGDKFIESYTYQGGTPKGKGTIGSGTGKYKGIEGQFDWQQVVALPSDKGTYNYVGKKTGSYRIP</sequence>
<proteinExistence type="predicted"/>
<accession>A0A656QCU6</accession>
<evidence type="ECO:0000313" key="2">
    <source>
        <dbReference type="Proteomes" id="UP000027451"/>
    </source>
</evidence>
<organism evidence="1 2">
    <name type="scientific">Caballeronia zhejiangensis</name>
    <dbReference type="NCBI Taxonomy" id="871203"/>
    <lineage>
        <taxon>Bacteria</taxon>
        <taxon>Pseudomonadati</taxon>
        <taxon>Pseudomonadota</taxon>
        <taxon>Betaproteobacteria</taxon>
        <taxon>Burkholderiales</taxon>
        <taxon>Burkholderiaceae</taxon>
        <taxon>Caballeronia</taxon>
    </lineage>
</organism>
<protein>
    <submittedName>
        <fullName evidence="1">Uncharacterized protein</fullName>
    </submittedName>
</protein>
<evidence type="ECO:0000313" key="1">
    <source>
        <dbReference type="EMBL" id="KDR27108.1"/>
    </source>
</evidence>
<gene>
    <name evidence="1" type="ORF">BG60_18790</name>
</gene>
<dbReference type="AlphaFoldDB" id="A0A656QCU6"/>
<reference evidence="1 2" key="1">
    <citation type="submission" date="2014-03" db="EMBL/GenBank/DDBJ databases">
        <title>Draft Genome Sequences of Four Burkholderia Strains.</title>
        <authorList>
            <person name="Liu X.Y."/>
            <person name="Li C.X."/>
            <person name="Xu J.H."/>
        </authorList>
    </citation>
    <scope>NUCLEOTIDE SEQUENCE [LARGE SCALE GENOMIC DNA]</scope>
    <source>
        <strain evidence="1 2">OP-1</strain>
    </source>
</reference>
<comment type="caution">
    <text evidence="1">The sequence shown here is derived from an EMBL/GenBank/DDBJ whole genome shotgun (WGS) entry which is preliminary data.</text>
</comment>
<name>A0A656QCU6_9BURK</name>
<keyword evidence="2" id="KW-1185">Reference proteome</keyword>